<keyword evidence="2" id="KW-0732">Signal</keyword>
<feature type="coiled-coil region" evidence="1">
    <location>
        <begin position="165"/>
        <end position="244"/>
    </location>
</feature>
<dbReference type="GO" id="GO:0004222">
    <property type="term" value="F:metalloendopeptidase activity"/>
    <property type="evidence" value="ECO:0007669"/>
    <property type="project" value="TreeGrafter"/>
</dbReference>
<sequence>MTRTIASVVLFLLFAWLAPITLAADSEPDVSPKQLKALKKTIGKLNTELNKAEGKRSELQLLLKKSELEISRIGKDIHKVQLQLNDAKKRLKELQKTKKTLELQLKNQQSYLKKQIVTAYSLGRQPAVKVLLNLEDPQKIDRTLAYYDYFNKARAKEIESYRTTIKQLNDTQAAIDQENDKLINARSQLVTSKAELNESQRSRKRTLAKLNNAIKGKSRELEKLTNDQKRLEQLLKDVEKAIANLKLPEDSRPFSQLKSKLPWPTRGKVTEYYGSRLADGKLRRNGVIIETNSATQVNAVHYGRVVFSDWIRGFGLMTIIDHGGGYMSLYGHNKSLLKEIGDWVRTGETIAYSGNSGGQQEIGLYFEIRKNGRPQNPLKWLQRK</sequence>
<dbReference type="AlphaFoldDB" id="A0A9E8KR09"/>
<feature type="signal peptide" evidence="2">
    <location>
        <begin position="1"/>
        <end position="23"/>
    </location>
</feature>
<gene>
    <name evidence="4" type="ORF">NNL22_02415</name>
</gene>
<evidence type="ECO:0000256" key="1">
    <source>
        <dbReference type="SAM" id="Coils"/>
    </source>
</evidence>
<feature type="domain" description="M23ase beta-sheet core" evidence="3">
    <location>
        <begin position="285"/>
        <end position="377"/>
    </location>
</feature>
<dbReference type="RefSeq" id="WP_251813032.1">
    <property type="nucleotide sequence ID" value="NZ_CP101527.1"/>
</dbReference>
<keyword evidence="1" id="KW-0175">Coiled coil</keyword>
<evidence type="ECO:0000313" key="5">
    <source>
        <dbReference type="Proteomes" id="UP001164472"/>
    </source>
</evidence>
<protein>
    <submittedName>
        <fullName evidence="4">Peptidoglycan DD-metalloendopeptidase family protein</fullName>
    </submittedName>
</protein>
<dbReference type="KEGG" id="asem:NNL22_02415"/>
<dbReference type="InterPro" id="IPR050570">
    <property type="entry name" value="Cell_wall_metabolism_enzyme"/>
</dbReference>
<dbReference type="InterPro" id="IPR016047">
    <property type="entry name" value="M23ase_b-sheet_dom"/>
</dbReference>
<keyword evidence="5" id="KW-1185">Reference proteome</keyword>
<dbReference type="CDD" id="cd12797">
    <property type="entry name" value="M23_peptidase"/>
    <property type="match status" value="1"/>
</dbReference>
<proteinExistence type="predicted"/>
<dbReference type="Pfam" id="PF01551">
    <property type="entry name" value="Peptidase_M23"/>
    <property type="match status" value="1"/>
</dbReference>
<organism evidence="4 5">
    <name type="scientific">Alkalimarinus sediminis</name>
    <dbReference type="NCBI Taxonomy" id="1632866"/>
    <lineage>
        <taxon>Bacteria</taxon>
        <taxon>Pseudomonadati</taxon>
        <taxon>Pseudomonadota</taxon>
        <taxon>Gammaproteobacteria</taxon>
        <taxon>Alteromonadales</taxon>
        <taxon>Alteromonadaceae</taxon>
        <taxon>Alkalimarinus</taxon>
    </lineage>
</organism>
<reference evidence="4" key="1">
    <citation type="submission" date="2022-07" db="EMBL/GenBank/DDBJ databases">
        <title>Alkalimarinus sp. nov., isolated from gut of a Alitta virens.</title>
        <authorList>
            <person name="Yang A.I."/>
            <person name="Shin N.-R."/>
        </authorList>
    </citation>
    <scope>NUCLEOTIDE SEQUENCE</scope>
    <source>
        <strain evidence="4">FA028</strain>
    </source>
</reference>
<accession>A0A9E8KR09</accession>
<dbReference type="InterPro" id="IPR011055">
    <property type="entry name" value="Dup_hybrid_motif"/>
</dbReference>
<dbReference type="FunFam" id="2.70.70.10:FF:000003">
    <property type="entry name" value="Murein hydrolase activator EnvC"/>
    <property type="match status" value="1"/>
</dbReference>
<dbReference type="Proteomes" id="UP001164472">
    <property type="component" value="Chromosome"/>
</dbReference>
<name>A0A9E8KR09_9ALTE</name>
<dbReference type="Gene3D" id="2.70.70.10">
    <property type="entry name" value="Glucose Permease (Domain IIA)"/>
    <property type="match status" value="1"/>
</dbReference>
<dbReference type="PANTHER" id="PTHR21666">
    <property type="entry name" value="PEPTIDASE-RELATED"/>
    <property type="match status" value="1"/>
</dbReference>
<dbReference type="Gene3D" id="6.10.250.3150">
    <property type="match status" value="1"/>
</dbReference>
<dbReference type="PANTHER" id="PTHR21666:SF270">
    <property type="entry name" value="MUREIN HYDROLASE ACTIVATOR ENVC"/>
    <property type="match status" value="1"/>
</dbReference>
<evidence type="ECO:0000313" key="4">
    <source>
        <dbReference type="EMBL" id="UZW75472.1"/>
    </source>
</evidence>
<feature type="coiled-coil region" evidence="1">
    <location>
        <begin position="35"/>
        <end position="111"/>
    </location>
</feature>
<evidence type="ECO:0000259" key="3">
    <source>
        <dbReference type="Pfam" id="PF01551"/>
    </source>
</evidence>
<dbReference type="EMBL" id="CP101527">
    <property type="protein sequence ID" value="UZW75472.1"/>
    <property type="molecule type" value="Genomic_DNA"/>
</dbReference>
<feature type="chain" id="PRO_5039306524" evidence="2">
    <location>
        <begin position="24"/>
        <end position="384"/>
    </location>
</feature>
<evidence type="ECO:0000256" key="2">
    <source>
        <dbReference type="SAM" id="SignalP"/>
    </source>
</evidence>
<dbReference type="SUPFAM" id="SSF51261">
    <property type="entry name" value="Duplicated hybrid motif"/>
    <property type="match status" value="1"/>
</dbReference>